<dbReference type="CDD" id="cd00433">
    <property type="entry name" value="Peptidase_M17"/>
    <property type="match status" value="1"/>
</dbReference>
<dbReference type="HAMAP" id="MF_00181">
    <property type="entry name" value="Cytosol_peptidase_M17"/>
    <property type="match status" value="1"/>
</dbReference>
<dbReference type="GO" id="GO:0005737">
    <property type="term" value="C:cytoplasm"/>
    <property type="evidence" value="ECO:0007669"/>
    <property type="project" value="InterPro"/>
</dbReference>
<dbReference type="Gene3D" id="3.40.630.10">
    <property type="entry name" value="Zn peptidases"/>
    <property type="match status" value="1"/>
</dbReference>
<dbReference type="GO" id="GO:0030145">
    <property type="term" value="F:manganese ion binding"/>
    <property type="evidence" value="ECO:0007669"/>
    <property type="project" value="InterPro"/>
</dbReference>
<evidence type="ECO:0000256" key="4">
    <source>
        <dbReference type="ARBA" id="ARBA00022438"/>
    </source>
</evidence>
<proteinExistence type="inferred from homology"/>
<dbReference type="PANTHER" id="PTHR11963">
    <property type="entry name" value="LEUCINE AMINOPEPTIDASE-RELATED"/>
    <property type="match status" value="1"/>
</dbReference>
<reference evidence="7 8" key="1">
    <citation type="submission" date="2019-01" db="EMBL/GenBank/DDBJ databases">
        <title>Draft genome sequences of three monokaryotic isolates of the white-rot basidiomycete fungus Dichomitus squalens.</title>
        <authorList>
            <consortium name="DOE Joint Genome Institute"/>
            <person name="Lopez S.C."/>
            <person name="Andreopoulos B."/>
            <person name="Pangilinan J."/>
            <person name="Lipzen A."/>
            <person name="Riley R."/>
            <person name="Ahrendt S."/>
            <person name="Ng V."/>
            <person name="Barry K."/>
            <person name="Daum C."/>
            <person name="Grigoriev I.V."/>
            <person name="Hilden K.S."/>
            <person name="Makela M.R."/>
            <person name="de Vries R.P."/>
        </authorList>
    </citation>
    <scope>NUCLEOTIDE SEQUENCE [LARGE SCALE GENOMIC DNA]</scope>
    <source>
        <strain evidence="7 8">CBS 464.89</strain>
    </source>
</reference>
<dbReference type="InterPro" id="IPR000819">
    <property type="entry name" value="Peptidase_M17_C"/>
</dbReference>
<evidence type="ECO:0000256" key="3">
    <source>
        <dbReference type="ARBA" id="ARBA00012565"/>
    </source>
</evidence>
<gene>
    <name evidence="7" type="ORF">BD310DRAFT_934598</name>
</gene>
<keyword evidence="5" id="KW-0645">Protease</keyword>
<dbReference type="SUPFAM" id="SSF52949">
    <property type="entry name" value="Macro domain-like"/>
    <property type="match status" value="1"/>
</dbReference>
<evidence type="ECO:0000256" key="2">
    <source>
        <dbReference type="ARBA" id="ARBA00009528"/>
    </source>
</evidence>
<sequence length="511" mass="54625">MLSSRSAARLLSRSPSLLRTMSSVYVLPIDPSAPTATAAPVDAAKLWHTTPAANASKPSKTGTTHLFFGNNITAVSSFGDKFAQKRGDERREVIRKTVGSAIKKVRELGDSVEGSKVFVDASADPHAAAVAAHLALYSFTLKTNTPSKFDPRLTEPIPDKLTLAPLAENGEWETGVIYAQAQNLARTLMELPANIMTPTAFTERVKAEAAGIPNLDVIVRDTEWAAQKGMRTFLSVAKGSQEPAKFLEIHYKGGAKDAAPLVLVGKGITFDSGGISLKPAADMKLMRGDMGGAATVSATVLALAKLKVPINVVVLTPLTENLPGPTANKPGDTVYAMNGKSIEIDNTDAEGRLVLSDAIYYGSTEFKPHTLIDVATLTGSMDYALGEVYSGVFTNSDSLWNELHTAGLREHDRFWRMPLDEEYGPQIYSSNADLCNTGGKRAGCCTAALFLKSFVEGVEPADGADEPALRWAHIDIAGSMEASSSGPYHEKIMTGRPTRALIEFVRGLAQQ</sequence>
<name>A0A4Q9PLI4_9APHY</name>
<evidence type="ECO:0000313" key="7">
    <source>
        <dbReference type="EMBL" id="TBU54986.1"/>
    </source>
</evidence>
<dbReference type="PROSITE" id="PS00631">
    <property type="entry name" value="CYTOSOL_AP"/>
    <property type="match status" value="1"/>
</dbReference>
<dbReference type="InterPro" id="IPR043472">
    <property type="entry name" value="Macro_dom-like"/>
</dbReference>
<dbReference type="SUPFAM" id="SSF53187">
    <property type="entry name" value="Zn-dependent exopeptidases"/>
    <property type="match status" value="1"/>
</dbReference>
<dbReference type="PRINTS" id="PR00481">
    <property type="entry name" value="LAMNOPPTDASE"/>
</dbReference>
<dbReference type="GO" id="GO:0070006">
    <property type="term" value="F:metalloaminopeptidase activity"/>
    <property type="evidence" value="ECO:0007669"/>
    <property type="project" value="InterPro"/>
</dbReference>
<keyword evidence="6" id="KW-0378">Hydrolase</keyword>
<accession>A0A4Q9PLI4</accession>
<dbReference type="GO" id="GO:0006508">
    <property type="term" value="P:proteolysis"/>
    <property type="evidence" value="ECO:0007669"/>
    <property type="project" value="UniProtKB-KW"/>
</dbReference>
<keyword evidence="4 7" id="KW-0031">Aminopeptidase</keyword>
<evidence type="ECO:0000256" key="5">
    <source>
        <dbReference type="ARBA" id="ARBA00022670"/>
    </source>
</evidence>
<dbReference type="Gene3D" id="3.40.220.10">
    <property type="entry name" value="Leucine Aminopeptidase, subunit E, domain 1"/>
    <property type="match status" value="1"/>
</dbReference>
<dbReference type="EMBL" id="ML145177">
    <property type="protein sequence ID" value="TBU54986.1"/>
    <property type="molecule type" value="Genomic_DNA"/>
</dbReference>
<evidence type="ECO:0000256" key="1">
    <source>
        <dbReference type="ARBA" id="ARBA00000135"/>
    </source>
</evidence>
<evidence type="ECO:0000313" key="8">
    <source>
        <dbReference type="Proteomes" id="UP000292082"/>
    </source>
</evidence>
<comment type="catalytic activity">
    <reaction evidence="1">
        <text>Release of an N-terminal amino acid, Xaa-|-Yaa-, in which Xaa is preferably Leu, but may be other amino acids including Pro although not Arg or Lys, and Yaa may be Pro. Amino acid amides and methyl esters are also readily hydrolyzed, but rates on arylamides are exceedingly low.</text>
        <dbReference type="EC" id="3.4.11.1"/>
    </reaction>
</comment>
<dbReference type="Proteomes" id="UP000292082">
    <property type="component" value="Unassembled WGS sequence"/>
</dbReference>
<dbReference type="Pfam" id="PF00883">
    <property type="entry name" value="Peptidase_M17"/>
    <property type="match status" value="1"/>
</dbReference>
<dbReference type="PANTHER" id="PTHR11963:SF23">
    <property type="entry name" value="CYTOSOL AMINOPEPTIDASE"/>
    <property type="match status" value="1"/>
</dbReference>
<comment type="similarity">
    <text evidence="2">Belongs to the peptidase M17 family.</text>
</comment>
<dbReference type="InterPro" id="IPR011356">
    <property type="entry name" value="Leucine_aapep/pepB"/>
</dbReference>
<dbReference type="InterPro" id="IPR023042">
    <property type="entry name" value="Peptidase_M17_leu_NH2_pept"/>
</dbReference>
<protein>
    <recommendedName>
        <fullName evidence="3">leucyl aminopeptidase</fullName>
        <ecNumber evidence="3">3.4.11.1</ecNumber>
    </recommendedName>
</protein>
<dbReference type="STRING" id="114155.A0A4Q9PLI4"/>
<dbReference type="EC" id="3.4.11.1" evidence="3"/>
<dbReference type="AlphaFoldDB" id="A0A4Q9PLI4"/>
<organism evidence="7 8">
    <name type="scientific">Dichomitus squalens</name>
    <dbReference type="NCBI Taxonomy" id="114155"/>
    <lineage>
        <taxon>Eukaryota</taxon>
        <taxon>Fungi</taxon>
        <taxon>Dikarya</taxon>
        <taxon>Basidiomycota</taxon>
        <taxon>Agaricomycotina</taxon>
        <taxon>Agaricomycetes</taxon>
        <taxon>Polyporales</taxon>
        <taxon>Polyporaceae</taxon>
        <taxon>Dichomitus</taxon>
    </lineage>
</organism>
<evidence type="ECO:0000256" key="6">
    <source>
        <dbReference type="ARBA" id="ARBA00022801"/>
    </source>
</evidence>
<keyword evidence="8" id="KW-1185">Reference proteome</keyword>